<organism evidence="1">
    <name type="scientific">Saccharum spontaneum</name>
    <name type="common">Wild sugarcane</name>
    <dbReference type="NCBI Taxonomy" id="62335"/>
    <lineage>
        <taxon>Eukaryota</taxon>
        <taxon>Viridiplantae</taxon>
        <taxon>Streptophyta</taxon>
        <taxon>Embryophyta</taxon>
        <taxon>Tracheophyta</taxon>
        <taxon>Spermatophyta</taxon>
        <taxon>Magnoliopsida</taxon>
        <taxon>Liliopsida</taxon>
        <taxon>Poales</taxon>
        <taxon>Poaceae</taxon>
        <taxon>PACMAD clade</taxon>
        <taxon>Panicoideae</taxon>
        <taxon>Andropogonodae</taxon>
        <taxon>Andropogoneae</taxon>
        <taxon>Saccharinae</taxon>
        <taxon>Saccharum</taxon>
        <taxon>Saccharum officinarum species complex</taxon>
    </lineage>
</organism>
<accession>A0A678T4M7</accession>
<evidence type="ECO:0000313" key="1">
    <source>
        <dbReference type="EMBL" id="AWA45192.1"/>
    </source>
</evidence>
<reference evidence="1" key="1">
    <citation type="submission" date="2018-04" db="EMBL/GenBank/DDBJ databases">
        <title>Comparative Analysis of Homologous Sequences of Saccharum officinarum and Saccharum spontaneum Reveals Independent Polyploidization Events.</title>
        <authorList>
            <person name="Sharma A."/>
            <person name="Song J."/>
            <person name="Lin Q."/>
            <person name="Singh R."/>
            <person name="Ramos N."/>
            <person name="Wang K."/>
            <person name="Zhang J."/>
            <person name="Ming R."/>
            <person name="Yu Q."/>
        </authorList>
    </citation>
    <scope>NUCLEOTIDE SEQUENCE</scope>
</reference>
<proteinExistence type="predicted"/>
<name>A0A678T4M7_SACSP</name>
<dbReference type="AlphaFoldDB" id="A0A678T4M7"/>
<dbReference type="EMBL" id="MH182536">
    <property type="protein sequence ID" value="AWA45192.1"/>
    <property type="molecule type" value="Genomic_DNA"/>
</dbReference>
<gene>
    <name evidence="1" type="ORF">SS81E14_000009</name>
</gene>
<sequence>MSGLAQRNECPGLLCLWPSPVSVSFSFSFPLVTGRFDPIDGSAASGPQPSPLVASSSISRRRISSGHRAHSTSRSEGVLPGLEPLLPSLLGRRRAETQSEIELTLSLVGKKSSSLFRGSLLAANDLVQIFLALIFPVRRSNVRSDHKVCDYIHCDVDGPGCDHVWVLLRVVSRCESDVILGADTRQRVPGRHIS</sequence>
<protein>
    <submittedName>
        <fullName evidence="1">Uncharacterized protein</fullName>
    </submittedName>
</protein>